<dbReference type="PANTHER" id="PTHR48062">
    <property type="entry name" value="RECEPTOR-LIKE PROTEIN 14"/>
    <property type="match status" value="1"/>
</dbReference>
<evidence type="ECO:0000256" key="7">
    <source>
        <dbReference type="ARBA" id="ARBA00022737"/>
    </source>
</evidence>
<comment type="similarity">
    <text evidence="2">Belongs to the RLP family.</text>
</comment>
<dbReference type="FunFam" id="3.80.10.10:FF:001579">
    <property type="entry name" value="LRR receptor-like serine/threonine-protein kinase GSO2"/>
    <property type="match status" value="1"/>
</dbReference>
<feature type="transmembrane region" description="Helical" evidence="13">
    <location>
        <begin position="2555"/>
        <end position="2576"/>
    </location>
</feature>
<dbReference type="EMBL" id="LR881466">
    <property type="protein sequence ID" value="CAD5317172.1"/>
    <property type="molecule type" value="Genomic_DNA"/>
</dbReference>
<evidence type="ECO:0000256" key="8">
    <source>
        <dbReference type="ARBA" id="ARBA00022989"/>
    </source>
</evidence>
<evidence type="ECO:0000256" key="12">
    <source>
        <dbReference type="SAM" id="MobiDB-lite"/>
    </source>
</evidence>
<dbReference type="InterPro" id="IPR001611">
    <property type="entry name" value="Leu-rich_rpt"/>
</dbReference>
<evidence type="ECO:0000256" key="5">
    <source>
        <dbReference type="ARBA" id="ARBA00022692"/>
    </source>
</evidence>
<keyword evidence="6 14" id="KW-0732">Signal</keyword>
<dbReference type="FunFam" id="3.80.10.10:FF:000213">
    <property type="entry name" value="Tyrosine-sulfated glycopeptide receptor 1"/>
    <property type="match status" value="3"/>
</dbReference>
<dbReference type="SMART" id="SM00369">
    <property type="entry name" value="LRR_TYP"/>
    <property type="match status" value="25"/>
</dbReference>
<organism evidence="16 17">
    <name type="scientific">Arabidopsis thaliana</name>
    <name type="common">Mouse-ear cress</name>
    <dbReference type="NCBI Taxonomy" id="3702"/>
    <lineage>
        <taxon>Eukaryota</taxon>
        <taxon>Viridiplantae</taxon>
        <taxon>Streptophyta</taxon>
        <taxon>Embryophyta</taxon>
        <taxon>Tracheophyta</taxon>
        <taxon>Spermatophyta</taxon>
        <taxon>Magnoliopsida</taxon>
        <taxon>eudicotyledons</taxon>
        <taxon>Gunneridae</taxon>
        <taxon>Pentapetalae</taxon>
        <taxon>rosids</taxon>
        <taxon>malvids</taxon>
        <taxon>Brassicales</taxon>
        <taxon>Brassicaceae</taxon>
        <taxon>Camelineae</taxon>
        <taxon>Arabidopsis</taxon>
    </lineage>
</organism>
<dbReference type="Proteomes" id="UP000516314">
    <property type="component" value="Chromosome 1"/>
</dbReference>
<dbReference type="FunFam" id="3.80.10.10:FF:000233">
    <property type="entry name" value="Leucine-rich repeat receptor-like protein kinase TDR"/>
    <property type="match status" value="1"/>
</dbReference>
<sequence>MEGKVFLGHNLIWVMLLMGQLHGYKSCIDEEKIALFELRKHMISRTESESVLPTWTNDTTSNCCRWKGVACNRVSGRVTEISFGGLSLKDNSLLNLSLLHPFEDVRSLNLSSSRCSGLFDDVEGYKSLRKLRKLEILDLASNKFNKSIFHFLSAATSLTTLFLRSNFMDGPFPAKELRDLTNLELLDLSRNRFNGSIPIQELSSLRKLKALDLSGNEFSGSMELQGKFCTDLSFSIQSGAFTQNKLVGHLPSCLTSLTGLRVLDLSSNKLTGTVPSSLGSLQSLEYLSLFDNDFEGSFSFGSLANLSNLMVLKLCSKSSSLQVLSESSWKPKFQLSVIALRSCNMEKVPHFLLHQKDLRHVDLSDNNISGKLPSWLLANNTKLKVLLLQNNLFTSFQIPKSAHNLLFLDVSANDFNHLFPENIGWIFPHLRYLNTSKNNFQGNLPSSLGNMNGIQYMDLSRNSFHGNLPRSFVNGCYSMAILKLSHNKLSGEIFPESTNFTNILGLFMDNNLFTGKIGQGLRSLINLELLDMSNNNLTGVIPSWIGELPSLTALLISDNFLKGDIPMSLFNKSSLQLLDLSANSLSGVIPPQHDSRNGVVLLLQDNKLSGTIPDTLLANVEILDLRNNRFSGKIPEFINIQNISILLLRGNNFTGQIPHQLCGLSNIQLLDLSNNRLNGTIPSCLSNTSFGFGKECTSYDYDFGISFPSDVFNGFSLHQDFSSNKNGGIYFKSLLTLDPFSMDYKAATQTKIEFATKHRYDAYMGGNLKLLFGMDLSENELSGEIPVEFGGLLELRALNLSHNNLSGVIPKSISRMEKMESFDLSFNRLQGRIPSQLTELTSLSVFKVSYNNLSGVIPQGRQFNTFDAESYFANRLLCGQPTNRSCNNNSYEEADNGVEADESIIDMVSFYLSFAAAYVTILIGILASLSFDSPWSRFWFYKVDAFIKKLRGYKCCIEKERKALLELKKYMISKTADWDLDSVLPTWTNDTKSNCCRWEGLKCNQTSGRIIELSIGKMNFRESSLLNLSLLHPFEEVRSLNLSGEGYNPFNGLFDDIEGYESLRRLINLEILDLSSNSFNNSIFPFLNAATSLTTLFIQSNYIGGPLPIKELKNLTKLELLDLSGSGYNGSMPEFTHLEKLKVLDLSANDFSSLVELQGKLFLNRKLKVLTNLEVLGLAWNHLDGPIPKEGVLFMLDLQDYLFVCELKNLRQLDLHGNHFKGQLPVCLGNLNKLRVLDLSSNQLSGNLPASFNSLESLEYLSLSDNNFEGFFSLNPLANLTKLKVFRLSSTSEMLQVETESNWLPKFQLTVAALPFCSLGKIPNFLVYQTNLRLVDLSSNRLSGDIPTWLLENNPELKVLQLKNNSFTIFQIPTIVHKLQVLDFSANDITGVLPDNIGHVLPRLLHMNASHNGFQGNLSSSMGEMNDISFLDLSYNNFSGELPRSLLTGCFSLITLQLSHNSFSGPILPIQTRLTSLIVLRMHNNLFTGEIGVGLRTLVNLSIFDASNNRLTGLISSSIPPDSSYLMMLLLSNNLLEGTLPPSLLAIHHLNFLDLSGNLLSGDLPSSVVNSMYGIKIFLHNNSFTGPLPVTLLENAYILDLRNNKLSGSIPQFVNTGKMITLLLRGNNLTGSIPRKLCDLTSIRLLDLSDNKLNGVIPPCLNHLSTELGEGIGLSSFSQGINFGDSLQMEFYRSTFLVDEFMLDYDSTYMIVEIEFAAKQRYDSFSGGTLDYMYGLDLSSNELSGVIPAELGDLSILRALNLSRNLLSSSIPANFSKLKDIESLDLSYNMLQGNIPHQLTNLTSLAVFNVSFNNLSGIIPQGGQFNTFNDNSYLGNPLLCGTPTDRSCEGKKNTKEADNGGEEEEEEEDDDDEAAIDMVVLYWTTGSTYAIALIGILVLMCFDCPWRRTWLCIFNGNSKLHGYKSCIEKERKALLELKAYLIPLNAGEWNDNVLSWTNDTKSDCCQWMGVECNRKSGRITNIAFGIGFIIENPLLNLSLLHPFEDVRSLDLSSSRSCEDCGFSGLFDDVEGYKSLSRLRNLEILDLSSHRFNNSIFPFLNAATSLTTLFLTYNNMHSPFLVKEFKDLTNLEHLDLRGNRFNGSIPTQDYNSLRRFRKLEILDLSDNLFNSRIFPFLNSATSLKSLSLWGNNMGGPFPAKELRDLTNLELLDLSRNRFNGSIPLKALDLSDNEFSSSVELQGTCPWKNMEELKLSNNNLAGQFPLCLTSLTGLRVLDLSSNQLTGNVPSALANLESLEYLSLFGNNFEGFFSLGLLANLSKLKVLRLDSQSNSLEVEFETSWKPKFQLVVIALRSCNLEKVPHFLLHQKDLHHVDLSDNQIHGNFPSWLLENNTKLEVLLLQNNSFTSFQLPKSAHNLLFLNVSVNKFNHLFPQNFGWILPHLVCVNLAYNGFQGNLPSSLDNMKSIEFLDLSHNRFHGKLPRRFLKGCYNLTILKLSHNKLSGEVFPEAANFTRLWVMSMDNTYMISLAVFNVSYNNLSGIVPQGRQFNTFETQSYFGNPLLCGKSIDISCASNNFHPTDNGLEADESTVDMESFYWSFVAAYVTILLGILASLSFDSPWSRAWFYIVDAFVLKVRNMLWQNTAGTKCSYVLVSLSSPSVVVLLKPPALFHKTRT</sequence>
<evidence type="ECO:0000256" key="6">
    <source>
        <dbReference type="ARBA" id="ARBA00022729"/>
    </source>
</evidence>
<dbReference type="PROSITE" id="PS51450">
    <property type="entry name" value="LRR"/>
    <property type="match status" value="2"/>
</dbReference>
<evidence type="ECO:0000256" key="10">
    <source>
        <dbReference type="ARBA" id="ARBA00023170"/>
    </source>
</evidence>
<dbReference type="Pfam" id="PF08263">
    <property type="entry name" value="LRRNT_2"/>
    <property type="match status" value="3"/>
</dbReference>
<evidence type="ECO:0000256" key="1">
    <source>
        <dbReference type="ARBA" id="ARBA00004251"/>
    </source>
</evidence>
<dbReference type="Pfam" id="PF13855">
    <property type="entry name" value="LRR_8"/>
    <property type="match status" value="3"/>
</dbReference>
<feature type="chain" id="PRO_5029005940" evidence="14">
    <location>
        <begin position="24"/>
        <end position="2635"/>
    </location>
</feature>
<reference evidence="16 17" key="1">
    <citation type="submission" date="2020-09" db="EMBL/GenBank/DDBJ databases">
        <authorList>
            <person name="Ashkenazy H."/>
        </authorList>
    </citation>
    <scope>NUCLEOTIDE SEQUENCE [LARGE SCALE GENOMIC DNA]</scope>
    <source>
        <strain evidence="17">cv. Cdm-0</strain>
    </source>
</reference>
<evidence type="ECO:0000256" key="13">
    <source>
        <dbReference type="SAM" id="Phobius"/>
    </source>
</evidence>
<dbReference type="InterPro" id="IPR013210">
    <property type="entry name" value="LRR_N_plant-typ"/>
</dbReference>
<feature type="domain" description="Leucine-rich repeat-containing N-terminal plant-type" evidence="15">
    <location>
        <begin position="959"/>
        <end position="1004"/>
    </location>
</feature>
<feature type="region of interest" description="Disordered" evidence="12">
    <location>
        <begin position="1845"/>
        <end position="1872"/>
    </location>
</feature>
<feature type="domain" description="Leucine-rich repeat-containing N-terminal plant-type" evidence="15">
    <location>
        <begin position="29"/>
        <end position="72"/>
    </location>
</feature>
<keyword evidence="3" id="KW-1003">Cell membrane</keyword>
<keyword evidence="7" id="KW-0677">Repeat</keyword>
<name>A0A7G2E8T3_ARATH</name>
<keyword evidence="11" id="KW-0325">Glycoprotein</keyword>
<accession>A0A7G2E8T3</accession>
<dbReference type="Gene3D" id="3.80.10.10">
    <property type="entry name" value="Ribonuclease Inhibitor"/>
    <property type="match status" value="11"/>
</dbReference>
<evidence type="ECO:0000256" key="11">
    <source>
        <dbReference type="ARBA" id="ARBA00023180"/>
    </source>
</evidence>
<dbReference type="FunFam" id="3.80.10.10:FF:001347">
    <property type="entry name" value="LRR receptor-like serine/threonine-protein kinase GSO2"/>
    <property type="match status" value="1"/>
</dbReference>
<keyword evidence="10" id="KW-0675">Receptor</keyword>
<feature type="domain" description="Leucine-rich repeat-containing N-terminal plant-type" evidence="15">
    <location>
        <begin position="1929"/>
        <end position="1973"/>
    </location>
</feature>
<evidence type="ECO:0000256" key="4">
    <source>
        <dbReference type="ARBA" id="ARBA00022614"/>
    </source>
</evidence>
<dbReference type="Pfam" id="PF00560">
    <property type="entry name" value="LRR_1"/>
    <property type="match status" value="11"/>
</dbReference>
<dbReference type="SUPFAM" id="SSF52058">
    <property type="entry name" value="L domain-like"/>
    <property type="match status" value="5"/>
</dbReference>
<comment type="subcellular location">
    <subcellularLocation>
        <location evidence="1">Cell membrane</location>
        <topology evidence="1">Single-pass type I membrane protein</topology>
    </subcellularLocation>
</comment>
<evidence type="ECO:0000313" key="16">
    <source>
        <dbReference type="EMBL" id="CAD5317172.1"/>
    </source>
</evidence>
<dbReference type="PRINTS" id="PR00019">
    <property type="entry name" value="LEURICHRPT"/>
</dbReference>
<keyword evidence="4" id="KW-0433">Leucine-rich repeat</keyword>
<dbReference type="GO" id="GO:0009791">
    <property type="term" value="P:post-embryonic development"/>
    <property type="evidence" value="ECO:0007669"/>
    <property type="project" value="UniProtKB-ARBA"/>
</dbReference>
<gene>
    <name evidence="16" type="ORF">AT9943_LOCUS5457</name>
</gene>
<evidence type="ECO:0000256" key="2">
    <source>
        <dbReference type="ARBA" id="ARBA00009592"/>
    </source>
</evidence>
<dbReference type="InterPro" id="IPR051502">
    <property type="entry name" value="RLP_Defense_Trigger"/>
</dbReference>
<dbReference type="SMART" id="SM00365">
    <property type="entry name" value="LRR_SD22"/>
    <property type="match status" value="15"/>
</dbReference>
<protein>
    <submittedName>
        <fullName evidence="16">(thale cress) hypothetical protein</fullName>
    </submittedName>
</protein>
<keyword evidence="8 13" id="KW-1133">Transmembrane helix</keyword>
<dbReference type="InterPro" id="IPR032675">
    <property type="entry name" value="LRR_dom_sf"/>
</dbReference>
<feature type="signal peptide" evidence="14">
    <location>
        <begin position="1"/>
        <end position="23"/>
    </location>
</feature>
<feature type="compositionally biased region" description="Acidic residues" evidence="12">
    <location>
        <begin position="1859"/>
        <end position="1872"/>
    </location>
</feature>
<dbReference type="GO" id="GO:0005886">
    <property type="term" value="C:plasma membrane"/>
    <property type="evidence" value="ECO:0007669"/>
    <property type="project" value="UniProtKB-SubCell"/>
</dbReference>
<keyword evidence="9 13" id="KW-0472">Membrane</keyword>
<dbReference type="FunFam" id="3.80.10.10:FF:000041">
    <property type="entry name" value="LRR receptor-like serine/threonine-protein kinase ERECTA"/>
    <property type="match status" value="1"/>
</dbReference>
<evidence type="ECO:0000256" key="3">
    <source>
        <dbReference type="ARBA" id="ARBA00022475"/>
    </source>
</evidence>
<evidence type="ECO:0000259" key="15">
    <source>
        <dbReference type="Pfam" id="PF08263"/>
    </source>
</evidence>
<dbReference type="SUPFAM" id="SSF52047">
    <property type="entry name" value="RNI-like"/>
    <property type="match status" value="3"/>
</dbReference>
<dbReference type="PANTHER" id="PTHR48062:SF7">
    <property type="entry name" value="RECEPTOR-LIKE PROTEIN 15"/>
    <property type="match status" value="1"/>
</dbReference>
<evidence type="ECO:0000256" key="14">
    <source>
        <dbReference type="SAM" id="SignalP"/>
    </source>
</evidence>
<keyword evidence="5 13" id="KW-0812">Transmembrane</keyword>
<feature type="compositionally biased region" description="Basic and acidic residues" evidence="12">
    <location>
        <begin position="1846"/>
        <end position="1858"/>
    </location>
</feature>
<evidence type="ECO:0000256" key="9">
    <source>
        <dbReference type="ARBA" id="ARBA00023136"/>
    </source>
</evidence>
<dbReference type="InterPro" id="IPR003591">
    <property type="entry name" value="Leu-rich_rpt_typical-subtyp"/>
</dbReference>
<evidence type="ECO:0000313" key="17">
    <source>
        <dbReference type="Proteomes" id="UP000516314"/>
    </source>
</evidence>
<proteinExistence type="inferred from homology"/>